<keyword evidence="2" id="KW-1185">Reference proteome</keyword>
<accession>A0A4Y2PB93</accession>
<reference evidence="1 2" key="1">
    <citation type="journal article" date="2019" name="Sci. Rep.">
        <title>Orb-weaving spider Araneus ventricosus genome elucidates the spidroin gene catalogue.</title>
        <authorList>
            <person name="Kono N."/>
            <person name="Nakamura H."/>
            <person name="Ohtoshi R."/>
            <person name="Moran D.A.P."/>
            <person name="Shinohara A."/>
            <person name="Yoshida Y."/>
            <person name="Fujiwara M."/>
            <person name="Mori M."/>
            <person name="Tomita M."/>
            <person name="Arakawa K."/>
        </authorList>
    </citation>
    <scope>NUCLEOTIDE SEQUENCE [LARGE SCALE GENOMIC DNA]</scope>
</reference>
<dbReference type="EMBL" id="BGPR01010735">
    <property type="protein sequence ID" value="GBN47740.1"/>
    <property type="molecule type" value="Genomic_DNA"/>
</dbReference>
<protein>
    <submittedName>
        <fullName evidence="1">Uncharacterized protein</fullName>
    </submittedName>
</protein>
<dbReference type="AlphaFoldDB" id="A0A4Y2PB93"/>
<organism evidence="1 2">
    <name type="scientific">Araneus ventricosus</name>
    <name type="common">Orbweaver spider</name>
    <name type="synonym">Epeira ventricosa</name>
    <dbReference type="NCBI Taxonomy" id="182803"/>
    <lineage>
        <taxon>Eukaryota</taxon>
        <taxon>Metazoa</taxon>
        <taxon>Ecdysozoa</taxon>
        <taxon>Arthropoda</taxon>
        <taxon>Chelicerata</taxon>
        <taxon>Arachnida</taxon>
        <taxon>Araneae</taxon>
        <taxon>Araneomorphae</taxon>
        <taxon>Entelegynae</taxon>
        <taxon>Araneoidea</taxon>
        <taxon>Araneidae</taxon>
        <taxon>Araneus</taxon>
    </lineage>
</organism>
<sequence length="184" mass="21196">MVFSVLFKVCRPPNQTATLTGRLASVLRASHAKASDPFSLKAELRNSLSVLRTMGITRRRYPISTTTNTLAKAKELATNWDWSSMKRFPVVMPSLPTCRFLPVIYLQYRFGSPAGGGIPLNVRQGSKKHVFWFYKIFSTTPPQPLRKWKAQHEACILLPCQKKKEQFRWFTAEYRGRHAEYKQT</sequence>
<evidence type="ECO:0000313" key="2">
    <source>
        <dbReference type="Proteomes" id="UP000499080"/>
    </source>
</evidence>
<proteinExistence type="predicted"/>
<dbReference type="Proteomes" id="UP000499080">
    <property type="component" value="Unassembled WGS sequence"/>
</dbReference>
<comment type="caution">
    <text evidence="1">The sequence shown here is derived from an EMBL/GenBank/DDBJ whole genome shotgun (WGS) entry which is preliminary data.</text>
</comment>
<gene>
    <name evidence="1" type="ORF">AVEN_238575_1</name>
</gene>
<name>A0A4Y2PB93_ARAVE</name>
<evidence type="ECO:0000313" key="1">
    <source>
        <dbReference type="EMBL" id="GBN47740.1"/>
    </source>
</evidence>